<evidence type="ECO:0008006" key="4">
    <source>
        <dbReference type="Google" id="ProtNLM"/>
    </source>
</evidence>
<feature type="signal peptide" evidence="1">
    <location>
        <begin position="1"/>
        <end position="25"/>
    </location>
</feature>
<accession>A0A0G1HXE1</accession>
<feature type="chain" id="PRO_5002537558" description="Lipoprotein" evidence="1">
    <location>
        <begin position="26"/>
        <end position="139"/>
    </location>
</feature>
<evidence type="ECO:0000256" key="1">
    <source>
        <dbReference type="SAM" id="SignalP"/>
    </source>
</evidence>
<protein>
    <recommendedName>
        <fullName evidence="4">Lipoprotein</fullName>
    </recommendedName>
</protein>
<organism evidence="2 3">
    <name type="scientific">Candidatus Collierbacteria bacterium GW2011_GWB2_44_22</name>
    <dbReference type="NCBI Taxonomy" id="1618387"/>
    <lineage>
        <taxon>Bacteria</taxon>
        <taxon>Candidatus Collieribacteriota</taxon>
    </lineage>
</organism>
<dbReference type="PROSITE" id="PS51257">
    <property type="entry name" value="PROKAR_LIPOPROTEIN"/>
    <property type="match status" value="1"/>
</dbReference>
<gene>
    <name evidence="2" type="ORF">UW44_C0010G0023</name>
</gene>
<dbReference type="STRING" id="1618387.UW44_C0010G0023"/>
<comment type="caution">
    <text evidence="2">The sequence shown here is derived from an EMBL/GenBank/DDBJ whole genome shotgun (WGS) entry which is preliminary data.</text>
</comment>
<dbReference type="AlphaFoldDB" id="A0A0G1HXE1"/>
<keyword evidence="1" id="KW-0732">Signal</keyword>
<dbReference type="EMBL" id="LCIH01000010">
    <property type="protein sequence ID" value="KKT51585.1"/>
    <property type="molecule type" value="Genomic_DNA"/>
</dbReference>
<evidence type="ECO:0000313" key="3">
    <source>
        <dbReference type="Proteomes" id="UP000034006"/>
    </source>
</evidence>
<reference evidence="2 3" key="1">
    <citation type="journal article" date="2015" name="Nature">
        <title>rRNA introns, odd ribosomes, and small enigmatic genomes across a large radiation of phyla.</title>
        <authorList>
            <person name="Brown C.T."/>
            <person name="Hug L.A."/>
            <person name="Thomas B.C."/>
            <person name="Sharon I."/>
            <person name="Castelle C.J."/>
            <person name="Singh A."/>
            <person name="Wilkins M.J."/>
            <person name="Williams K.H."/>
            <person name="Banfield J.F."/>
        </authorList>
    </citation>
    <scope>NUCLEOTIDE SEQUENCE [LARGE SCALE GENOMIC DNA]</scope>
</reference>
<sequence>MFPNNRLLQIVLLISLILASCGSNTENVAETPAANVSTEQMVPPFRYVGHVDAEHADFYEYTREDGKTCTITGAMFAGMSVSVSCEGDITALFIQQKGFRYIGNVYQGKIYVYEYTRDDGHVCTYVSGHGDGTRTDIDC</sequence>
<proteinExistence type="predicted"/>
<name>A0A0G1HXE1_9BACT</name>
<evidence type="ECO:0000313" key="2">
    <source>
        <dbReference type="EMBL" id="KKT51585.1"/>
    </source>
</evidence>
<dbReference type="Proteomes" id="UP000034006">
    <property type="component" value="Unassembled WGS sequence"/>
</dbReference>